<keyword evidence="5 6" id="KW-0472">Membrane</keyword>
<evidence type="ECO:0000256" key="4">
    <source>
        <dbReference type="ARBA" id="ARBA00022989"/>
    </source>
</evidence>
<accession>A0ABS9TK03</accession>
<reference evidence="8 9" key="1">
    <citation type="submission" date="2022-03" db="EMBL/GenBank/DDBJ databases">
        <title>Pseudonocardia alaer sp. nov., a novel actinomycete isolated from reed forest soil.</title>
        <authorList>
            <person name="Wang L."/>
        </authorList>
    </citation>
    <scope>NUCLEOTIDE SEQUENCE [LARGE SCALE GENOMIC DNA]</scope>
    <source>
        <strain evidence="8 9">Y-16303</strain>
    </source>
</reference>
<dbReference type="PROSITE" id="PS50895">
    <property type="entry name" value="SURF1"/>
    <property type="match status" value="1"/>
</dbReference>
<dbReference type="InterPro" id="IPR045214">
    <property type="entry name" value="Surf1/Surf4"/>
</dbReference>
<dbReference type="PANTHER" id="PTHR23427:SF2">
    <property type="entry name" value="SURFEIT LOCUS PROTEIN 1"/>
    <property type="match status" value="1"/>
</dbReference>
<evidence type="ECO:0000256" key="5">
    <source>
        <dbReference type="ARBA" id="ARBA00023136"/>
    </source>
</evidence>
<comment type="similarity">
    <text evidence="2 6">Belongs to the SURF1 family.</text>
</comment>
<dbReference type="Proteomes" id="UP001299970">
    <property type="component" value="Unassembled WGS sequence"/>
</dbReference>
<keyword evidence="9" id="KW-1185">Reference proteome</keyword>
<proteinExistence type="inferred from homology"/>
<feature type="region of interest" description="Disordered" evidence="7">
    <location>
        <begin position="247"/>
        <end position="286"/>
    </location>
</feature>
<feature type="transmembrane region" description="Helical" evidence="6">
    <location>
        <begin position="9"/>
        <end position="30"/>
    </location>
</feature>
<evidence type="ECO:0000256" key="2">
    <source>
        <dbReference type="ARBA" id="ARBA00007165"/>
    </source>
</evidence>
<name>A0ABS9TK03_9PSEU</name>
<feature type="transmembrane region" description="Helical" evidence="6">
    <location>
        <begin position="217"/>
        <end position="236"/>
    </location>
</feature>
<evidence type="ECO:0000256" key="3">
    <source>
        <dbReference type="ARBA" id="ARBA00022692"/>
    </source>
</evidence>
<comment type="caution">
    <text evidence="8">The sequence shown here is derived from an EMBL/GenBank/DDBJ whole genome shotgun (WGS) entry which is preliminary data.</text>
</comment>
<dbReference type="PANTHER" id="PTHR23427">
    <property type="entry name" value="SURFEIT LOCUS PROTEIN"/>
    <property type="match status" value="1"/>
</dbReference>
<dbReference type="InterPro" id="IPR002994">
    <property type="entry name" value="Surf1/Shy1"/>
</dbReference>
<evidence type="ECO:0000313" key="8">
    <source>
        <dbReference type="EMBL" id="MCH6168875.1"/>
    </source>
</evidence>
<evidence type="ECO:0000256" key="1">
    <source>
        <dbReference type="ARBA" id="ARBA00004370"/>
    </source>
</evidence>
<evidence type="ECO:0000256" key="7">
    <source>
        <dbReference type="SAM" id="MobiDB-lite"/>
    </source>
</evidence>
<comment type="subcellular location">
    <subcellularLocation>
        <location evidence="6">Cell membrane</location>
        <topology evidence="6">Multi-pass membrane protein</topology>
    </subcellularLocation>
    <subcellularLocation>
        <location evidence="1">Membrane</location>
    </subcellularLocation>
</comment>
<dbReference type="CDD" id="cd06662">
    <property type="entry name" value="SURF1"/>
    <property type="match status" value="1"/>
</dbReference>
<dbReference type="RefSeq" id="WP_241039516.1">
    <property type="nucleotide sequence ID" value="NZ_BAAAJF010000011.1"/>
</dbReference>
<keyword evidence="4 6" id="KW-1133">Transmembrane helix</keyword>
<dbReference type="PROSITE" id="PS51257">
    <property type="entry name" value="PROKAR_LIPOPROTEIN"/>
    <property type="match status" value="1"/>
</dbReference>
<protein>
    <recommendedName>
        <fullName evidence="6">SURF1-like protein</fullName>
    </recommendedName>
</protein>
<evidence type="ECO:0000313" key="9">
    <source>
        <dbReference type="Proteomes" id="UP001299970"/>
    </source>
</evidence>
<organism evidence="8 9">
    <name type="scientific">Pseudonocardia alaniniphila</name>
    <dbReference type="NCBI Taxonomy" id="75291"/>
    <lineage>
        <taxon>Bacteria</taxon>
        <taxon>Bacillati</taxon>
        <taxon>Actinomycetota</taxon>
        <taxon>Actinomycetes</taxon>
        <taxon>Pseudonocardiales</taxon>
        <taxon>Pseudonocardiaceae</taxon>
        <taxon>Pseudonocardia</taxon>
    </lineage>
</organism>
<dbReference type="EMBL" id="JAKXMK010000022">
    <property type="protein sequence ID" value="MCH6168875.1"/>
    <property type="molecule type" value="Genomic_DNA"/>
</dbReference>
<gene>
    <name evidence="8" type="ORF">MMF94_24545</name>
</gene>
<sequence>MRFLLRPGWLAFIAVVIGFAVACYTLLAPWQFGREAQRDAEQQAIDASYHTPPVPLAELTSAGTGVTPALEWRQATVSGTYVSDAEALVRLRVVDGKPAFEVLTPFRTDDGRLITVDRGYVSTPSGSQVPGFAAAPPGPVTLTGRLRVNETDPQNRPVSVLDGHRQLYAADSRALAAATNLDLEPGYLQLSADQPGVLGPLPVTVSTSGAPFTNFSYALQWLTFGAIAIFAMAYFVRLELLQRRGKDRRAERTALRQALAGDDDEPEPRERPARDETPLTDHSGRQ</sequence>
<feature type="compositionally biased region" description="Basic and acidic residues" evidence="7">
    <location>
        <begin position="268"/>
        <end position="286"/>
    </location>
</feature>
<dbReference type="Pfam" id="PF02104">
    <property type="entry name" value="SURF1"/>
    <property type="match status" value="1"/>
</dbReference>
<keyword evidence="6" id="KW-1003">Cell membrane</keyword>
<keyword evidence="3 6" id="KW-0812">Transmembrane</keyword>
<evidence type="ECO:0000256" key="6">
    <source>
        <dbReference type="RuleBase" id="RU363076"/>
    </source>
</evidence>